<dbReference type="EMBL" id="KQ030775">
    <property type="protein sequence ID" value="KJZ69028.1"/>
    <property type="molecule type" value="Genomic_DNA"/>
</dbReference>
<evidence type="ECO:0000313" key="2">
    <source>
        <dbReference type="Proteomes" id="UP000054481"/>
    </source>
</evidence>
<sequence length="186" mass="21236">MEEAREIAEFEDLLAEWAGCCAVCKLEESSEVEHKMEECPRRDEWSWGHMQEGMRAVSEEMMGRRRFALYSACFGCGLPQAICVGWEAASEDGRLFRRTGKKCQYPGVLFRIFVAQRVRAREWWAVAVGRMTSTEVGEVGDPEQMGKLYAWLGELVEWGGRAGAMQASRLCQVVTQLNREWKGRRG</sequence>
<reference evidence="1 2" key="1">
    <citation type="journal article" date="2014" name="Genome Biol. Evol.">
        <title>Comparative genomics and transcriptomics analyses reveal divergent lifestyle features of nematode endoparasitic fungus Hirsutella minnesotensis.</title>
        <authorList>
            <person name="Lai Y."/>
            <person name="Liu K."/>
            <person name="Zhang X."/>
            <person name="Zhang X."/>
            <person name="Li K."/>
            <person name="Wang N."/>
            <person name="Shu C."/>
            <person name="Wu Y."/>
            <person name="Wang C."/>
            <person name="Bushley K.E."/>
            <person name="Xiang M."/>
            <person name="Liu X."/>
        </authorList>
    </citation>
    <scope>NUCLEOTIDE SEQUENCE [LARGE SCALE GENOMIC DNA]</scope>
    <source>
        <strain evidence="1 2">3608</strain>
    </source>
</reference>
<proteinExistence type="predicted"/>
<keyword evidence="2" id="KW-1185">Reference proteome</keyword>
<protein>
    <submittedName>
        <fullName evidence="1">Uncharacterized protein</fullName>
    </submittedName>
</protein>
<organism evidence="1 2">
    <name type="scientific">Hirsutella minnesotensis 3608</name>
    <dbReference type="NCBI Taxonomy" id="1043627"/>
    <lineage>
        <taxon>Eukaryota</taxon>
        <taxon>Fungi</taxon>
        <taxon>Dikarya</taxon>
        <taxon>Ascomycota</taxon>
        <taxon>Pezizomycotina</taxon>
        <taxon>Sordariomycetes</taxon>
        <taxon>Hypocreomycetidae</taxon>
        <taxon>Hypocreales</taxon>
        <taxon>Ophiocordycipitaceae</taxon>
        <taxon>Hirsutella</taxon>
    </lineage>
</organism>
<name>A0A0F7ZR56_9HYPO</name>
<gene>
    <name evidence="1" type="ORF">HIM_11587</name>
</gene>
<accession>A0A0F7ZR56</accession>
<evidence type="ECO:0000313" key="1">
    <source>
        <dbReference type="EMBL" id="KJZ69028.1"/>
    </source>
</evidence>
<dbReference type="Proteomes" id="UP000054481">
    <property type="component" value="Unassembled WGS sequence"/>
</dbReference>
<dbReference type="AlphaFoldDB" id="A0A0F7ZR56"/>